<evidence type="ECO:0000256" key="3">
    <source>
        <dbReference type="ARBA" id="ARBA00022475"/>
    </source>
</evidence>
<reference evidence="8 9" key="1">
    <citation type="submission" date="2019-07" db="EMBL/GenBank/DDBJ databases">
        <title>Whole genome shotgun sequence of Segetibacter aerophilus NBRC 106135.</title>
        <authorList>
            <person name="Hosoyama A."/>
            <person name="Uohara A."/>
            <person name="Ohji S."/>
            <person name="Ichikawa N."/>
        </authorList>
    </citation>
    <scope>NUCLEOTIDE SEQUENCE [LARGE SCALE GENOMIC DNA]</scope>
    <source>
        <strain evidence="8 9">NBRC 106135</strain>
    </source>
</reference>
<dbReference type="PANTHER" id="PTHR30106">
    <property type="entry name" value="INNER MEMBRANE PROTEIN YEIH-RELATED"/>
    <property type="match status" value="1"/>
</dbReference>
<feature type="transmembrane region" description="Helical" evidence="7">
    <location>
        <begin position="364"/>
        <end position="385"/>
    </location>
</feature>
<evidence type="ECO:0000256" key="6">
    <source>
        <dbReference type="ARBA" id="ARBA00023136"/>
    </source>
</evidence>
<name>A0A512B974_9BACT</name>
<feature type="transmembrane region" description="Helical" evidence="7">
    <location>
        <begin position="428"/>
        <end position="455"/>
    </location>
</feature>
<evidence type="ECO:0000313" key="9">
    <source>
        <dbReference type="Proteomes" id="UP000321513"/>
    </source>
</evidence>
<feature type="transmembrane region" description="Helical" evidence="7">
    <location>
        <begin position="200"/>
        <end position="218"/>
    </location>
</feature>
<keyword evidence="3" id="KW-1003">Cell membrane</keyword>
<evidence type="ECO:0000256" key="5">
    <source>
        <dbReference type="ARBA" id="ARBA00022989"/>
    </source>
</evidence>
<dbReference type="RefSeq" id="WP_147202572.1">
    <property type="nucleotide sequence ID" value="NZ_BJYT01000002.1"/>
</dbReference>
<keyword evidence="6 7" id="KW-0472">Membrane</keyword>
<accession>A0A512B974</accession>
<dbReference type="GO" id="GO:0005886">
    <property type="term" value="C:plasma membrane"/>
    <property type="evidence" value="ECO:0007669"/>
    <property type="project" value="UniProtKB-SubCell"/>
</dbReference>
<sequence>MSSTNVPGNAVVIDESVDGVEKDVNDSRPKTFWSGLTEDWWAVIIGGIIIAAILAFAIASPGFKFTTPVYQWANTNDLVTKVFTINNLLMIAGIGVAFMIISSVSISLSGGNAPKFVKGFALVFVLGILSLIVAGNKTINYYGIEYVVFALFSGLLIGNLTTLPDWLKEAARSEFFIKTGLVILGTSILFTDIIQAGIPGILQAVVVVSTVWFFSMWLSRLLKVDDEFGVILASAVSICGVSAAIVAAGAINGDKKKLSYVTSLVLLVAIPMLIIMPYVIRSLGLSDIVAGAWLGGTLDTTASVTAAAQLVGPLAIKAGVIVKFSQNVLIGVAAIFIAAWWTLKKDPSAKASTEGKGVSIVWERFPKFVLGFLAASLLFSFLVPTGTTKQVAGMLNSLRTVWFALAFVAIGLEARFADLVKIQGGRPALTFILAQLFNIAWTLLWAYLLFGGVLFPAPDIK</sequence>
<feature type="transmembrane region" description="Helical" evidence="7">
    <location>
        <begin position="83"/>
        <end position="104"/>
    </location>
</feature>
<comment type="similarity">
    <text evidence="2">Belongs to the UPF0324 family.</text>
</comment>
<comment type="caution">
    <text evidence="8">The sequence shown here is derived from an EMBL/GenBank/DDBJ whole genome shotgun (WGS) entry which is preliminary data.</text>
</comment>
<dbReference type="Pfam" id="PF03601">
    <property type="entry name" value="Cons_hypoth698"/>
    <property type="match status" value="1"/>
</dbReference>
<keyword evidence="4 7" id="KW-0812">Transmembrane</keyword>
<evidence type="ECO:0000313" key="8">
    <source>
        <dbReference type="EMBL" id="GEO08516.1"/>
    </source>
</evidence>
<feature type="transmembrane region" description="Helical" evidence="7">
    <location>
        <begin position="141"/>
        <end position="163"/>
    </location>
</feature>
<comment type="subcellular location">
    <subcellularLocation>
        <location evidence="1">Cell membrane</location>
        <topology evidence="1">Multi-pass membrane protein</topology>
    </subcellularLocation>
</comment>
<gene>
    <name evidence="8" type="ORF">SAE01_10120</name>
</gene>
<organism evidence="8 9">
    <name type="scientific">Segetibacter aerophilus</name>
    <dbReference type="NCBI Taxonomy" id="670293"/>
    <lineage>
        <taxon>Bacteria</taxon>
        <taxon>Pseudomonadati</taxon>
        <taxon>Bacteroidota</taxon>
        <taxon>Chitinophagia</taxon>
        <taxon>Chitinophagales</taxon>
        <taxon>Chitinophagaceae</taxon>
        <taxon>Segetibacter</taxon>
    </lineage>
</organism>
<feature type="transmembrane region" description="Helical" evidence="7">
    <location>
        <begin position="230"/>
        <end position="252"/>
    </location>
</feature>
<proteinExistence type="inferred from homology"/>
<feature type="transmembrane region" description="Helical" evidence="7">
    <location>
        <begin position="258"/>
        <end position="280"/>
    </location>
</feature>
<dbReference type="AlphaFoldDB" id="A0A512B974"/>
<feature type="transmembrane region" description="Helical" evidence="7">
    <location>
        <begin position="292"/>
        <end position="312"/>
    </location>
</feature>
<dbReference type="PANTHER" id="PTHR30106:SF1">
    <property type="entry name" value="UPF0324 MEMBRANE PROTEIN FN0533"/>
    <property type="match status" value="1"/>
</dbReference>
<dbReference type="EMBL" id="BJYT01000002">
    <property type="protein sequence ID" value="GEO08516.1"/>
    <property type="molecule type" value="Genomic_DNA"/>
</dbReference>
<dbReference type="InterPro" id="IPR018383">
    <property type="entry name" value="UPF0324_pro"/>
</dbReference>
<feature type="transmembrane region" description="Helical" evidence="7">
    <location>
        <begin position="40"/>
        <end position="63"/>
    </location>
</feature>
<feature type="transmembrane region" description="Helical" evidence="7">
    <location>
        <begin position="116"/>
        <end position="135"/>
    </location>
</feature>
<evidence type="ECO:0000256" key="4">
    <source>
        <dbReference type="ARBA" id="ARBA00022692"/>
    </source>
</evidence>
<keyword evidence="5 7" id="KW-1133">Transmembrane helix</keyword>
<protein>
    <submittedName>
        <fullName evidence="8">Uncharacterized protein</fullName>
    </submittedName>
</protein>
<feature type="transmembrane region" description="Helical" evidence="7">
    <location>
        <begin position="397"/>
        <end position="416"/>
    </location>
</feature>
<feature type="transmembrane region" description="Helical" evidence="7">
    <location>
        <begin position="324"/>
        <end position="343"/>
    </location>
</feature>
<evidence type="ECO:0000256" key="2">
    <source>
        <dbReference type="ARBA" id="ARBA00007977"/>
    </source>
</evidence>
<keyword evidence="9" id="KW-1185">Reference proteome</keyword>
<evidence type="ECO:0000256" key="1">
    <source>
        <dbReference type="ARBA" id="ARBA00004651"/>
    </source>
</evidence>
<dbReference type="OrthoDB" id="9766798at2"/>
<dbReference type="Proteomes" id="UP000321513">
    <property type="component" value="Unassembled WGS sequence"/>
</dbReference>
<feature type="transmembrane region" description="Helical" evidence="7">
    <location>
        <begin position="175"/>
        <end position="194"/>
    </location>
</feature>
<evidence type="ECO:0000256" key="7">
    <source>
        <dbReference type="SAM" id="Phobius"/>
    </source>
</evidence>